<evidence type="ECO:0000256" key="1">
    <source>
        <dbReference type="SAM" id="MobiDB-lite"/>
    </source>
</evidence>
<evidence type="ECO:0000256" key="2">
    <source>
        <dbReference type="SAM" id="Phobius"/>
    </source>
</evidence>
<feature type="transmembrane region" description="Helical" evidence="2">
    <location>
        <begin position="128"/>
        <end position="150"/>
    </location>
</feature>
<dbReference type="InterPro" id="IPR025640">
    <property type="entry name" value="GYF_2"/>
</dbReference>
<dbReference type="Proteomes" id="UP000317909">
    <property type="component" value="Plasmid pI41_1"/>
</dbReference>
<feature type="compositionally biased region" description="Polar residues" evidence="1">
    <location>
        <begin position="102"/>
        <end position="112"/>
    </location>
</feature>
<feature type="compositionally biased region" description="Basic and acidic residues" evidence="1">
    <location>
        <begin position="167"/>
        <end position="191"/>
    </location>
</feature>
<dbReference type="EMBL" id="CP036340">
    <property type="protein sequence ID" value="QDT76354.1"/>
    <property type="molecule type" value="Genomic_DNA"/>
</dbReference>
<keyword evidence="5" id="KW-1185">Reference proteome</keyword>
<geneLocation type="plasmid" evidence="5">
    <name>pi41_1</name>
</geneLocation>
<evidence type="ECO:0000313" key="4">
    <source>
        <dbReference type="EMBL" id="QDT76354.1"/>
    </source>
</evidence>
<keyword evidence="4" id="KW-0614">Plasmid</keyword>
<feature type="compositionally biased region" description="Polar residues" evidence="1">
    <location>
        <begin position="78"/>
        <end position="94"/>
    </location>
</feature>
<dbReference type="OrthoDB" id="276348at2"/>
<dbReference type="RefSeq" id="WP_145436599.1">
    <property type="nucleotide sequence ID" value="NZ_CP036340.1"/>
</dbReference>
<name>A0A517U6V6_9BACT</name>
<gene>
    <name evidence="4" type="ORF">I41_56040</name>
</gene>
<evidence type="ECO:0000259" key="3">
    <source>
        <dbReference type="Pfam" id="PF14237"/>
    </source>
</evidence>
<keyword evidence="2" id="KW-0472">Membrane</keyword>
<accession>A0A517U6V6</accession>
<keyword evidence="2" id="KW-1133">Transmembrane helix</keyword>
<feature type="compositionally biased region" description="Basic and acidic residues" evidence="1">
    <location>
        <begin position="198"/>
        <end position="207"/>
    </location>
</feature>
<keyword evidence="2" id="KW-0812">Transmembrane</keyword>
<organism evidence="4 5">
    <name type="scientific">Lacipirellula limnantheis</name>
    <dbReference type="NCBI Taxonomy" id="2528024"/>
    <lineage>
        <taxon>Bacteria</taxon>
        <taxon>Pseudomonadati</taxon>
        <taxon>Planctomycetota</taxon>
        <taxon>Planctomycetia</taxon>
        <taxon>Pirellulales</taxon>
        <taxon>Lacipirellulaceae</taxon>
        <taxon>Lacipirellula</taxon>
    </lineage>
</organism>
<feature type="region of interest" description="Disordered" evidence="1">
    <location>
        <begin position="167"/>
        <end position="217"/>
    </location>
</feature>
<proteinExistence type="predicted"/>
<evidence type="ECO:0000313" key="5">
    <source>
        <dbReference type="Proteomes" id="UP000317909"/>
    </source>
</evidence>
<dbReference type="AlphaFoldDB" id="A0A517U6V6"/>
<dbReference type="KEGG" id="llh:I41_56040"/>
<reference evidence="4 5" key="1">
    <citation type="submission" date="2019-02" db="EMBL/GenBank/DDBJ databases">
        <title>Deep-cultivation of Planctomycetes and their phenomic and genomic characterization uncovers novel biology.</title>
        <authorList>
            <person name="Wiegand S."/>
            <person name="Jogler M."/>
            <person name="Boedeker C."/>
            <person name="Pinto D."/>
            <person name="Vollmers J."/>
            <person name="Rivas-Marin E."/>
            <person name="Kohn T."/>
            <person name="Peeters S.H."/>
            <person name="Heuer A."/>
            <person name="Rast P."/>
            <person name="Oberbeckmann S."/>
            <person name="Bunk B."/>
            <person name="Jeske O."/>
            <person name="Meyerdierks A."/>
            <person name="Storesund J.E."/>
            <person name="Kallscheuer N."/>
            <person name="Luecker S."/>
            <person name="Lage O.M."/>
            <person name="Pohl T."/>
            <person name="Merkel B.J."/>
            <person name="Hornburger P."/>
            <person name="Mueller R.-W."/>
            <person name="Bruemmer F."/>
            <person name="Labrenz M."/>
            <person name="Spormann A.M."/>
            <person name="Op den Camp H."/>
            <person name="Overmann J."/>
            <person name="Amann R."/>
            <person name="Jetten M.S.M."/>
            <person name="Mascher T."/>
            <person name="Medema M.H."/>
            <person name="Devos D.P."/>
            <person name="Kaster A.-K."/>
            <person name="Ovreas L."/>
            <person name="Rohde M."/>
            <person name="Galperin M.Y."/>
            <person name="Jogler C."/>
        </authorList>
    </citation>
    <scope>NUCLEOTIDE SEQUENCE [LARGE SCALE GENOMIC DNA]</scope>
    <source>
        <strain evidence="4 5">I41</strain>
        <plasmid evidence="5">pi41_1</plasmid>
    </source>
</reference>
<feature type="domain" description="GYF" evidence="3">
    <location>
        <begin position="4"/>
        <end position="53"/>
    </location>
</feature>
<feature type="region of interest" description="Disordered" evidence="1">
    <location>
        <begin position="60"/>
        <end position="120"/>
    </location>
</feature>
<sequence length="304" mass="33312">MAKWFCLIDDKQFGPFEPAKLKQLADAGTLSPRHKVRREDMAQWLEANKVQGLFQPARTHAVPTHSAEGVTRLPPTAPQSRTQENASDDNSSGTVARRHRQQPQSSDNPISQSREKEEPEGMGQATKVVFAICVAITIFVFGVFVGSIAFHNPSEAINSGAVTAQLDKADQRQQADEQPRADEEAEQERQTDAQAGRKAKEVEKVAQKEQTTVSKGDDARLAVPGQSEVYVCVTESAFSRFVELAVAKDYLGMAEMELAGQVFTVPSGTKVKVIGRGFLKREVRVMEGQHIGGSGFVPQEFVTM</sequence>
<dbReference type="Pfam" id="PF14237">
    <property type="entry name" value="GYF_2"/>
    <property type="match status" value="1"/>
</dbReference>
<protein>
    <recommendedName>
        <fullName evidence="3">GYF domain-containing protein</fullName>
    </recommendedName>
</protein>